<reference evidence="4 5" key="1">
    <citation type="submission" date="2020-04" db="EMBL/GenBank/DDBJ databases">
        <title>Perkinsus olseni comparative genomics.</title>
        <authorList>
            <person name="Bogema D.R."/>
        </authorList>
    </citation>
    <scope>NUCLEOTIDE SEQUENCE [LARGE SCALE GENOMIC DNA]</scope>
    <source>
        <strain evidence="4">ATCC PRA-205</strain>
    </source>
</reference>
<evidence type="ECO:0000313" key="4">
    <source>
        <dbReference type="EMBL" id="KAF4690111.1"/>
    </source>
</evidence>
<feature type="domain" description="Glucose-methanol-choline oxidoreductase C-terminal" evidence="3">
    <location>
        <begin position="3"/>
        <end position="135"/>
    </location>
</feature>
<proteinExistence type="inferred from homology"/>
<sequence>MRPRSRGSIKLASKDPRDEPLIDPNFLAVEEDMKDMREGLRRTIEIMEQPALRDYYMDSRLSPVADFNLGSDEDCDRWIRNSSHSAYHLSCTAAMGKVVDEHGRLYGASNVRVVDASAMPSMTSGNLNAPTLMMAEKFADHIRGRPYLEPTQADNGKSLWWENPSWQTEQR</sequence>
<dbReference type="GO" id="GO:0016614">
    <property type="term" value="F:oxidoreductase activity, acting on CH-OH group of donors"/>
    <property type="evidence" value="ECO:0007669"/>
    <property type="project" value="InterPro"/>
</dbReference>
<comment type="caution">
    <text evidence="4">The sequence shown here is derived from an EMBL/GenBank/DDBJ whole genome shotgun (WGS) entry which is preliminary data.</text>
</comment>
<feature type="region of interest" description="Disordered" evidence="2">
    <location>
        <begin position="1"/>
        <end position="21"/>
    </location>
</feature>
<dbReference type="EMBL" id="JABANM010036449">
    <property type="protein sequence ID" value="KAF4690111.1"/>
    <property type="molecule type" value="Genomic_DNA"/>
</dbReference>
<name>A0A7J6P463_PEROL</name>
<evidence type="ECO:0000259" key="3">
    <source>
        <dbReference type="Pfam" id="PF05199"/>
    </source>
</evidence>
<evidence type="ECO:0000313" key="5">
    <source>
        <dbReference type="Proteomes" id="UP000574390"/>
    </source>
</evidence>
<gene>
    <name evidence="4" type="ORF">FOZ62_014446</name>
</gene>
<protein>
    <recommendedName>
        <fullName evidence="3">Glucose-methanol-choline oxidoreductase C-terminal domain-containing protein</fullName>
    </recommendedName>
</protein>
<organism evidence="4 5">
    <name type="scientific">Perkinsus olseni</name>
    <name type="common">Perkinsus atlanticus</name>
    <dbReference type="NCBI Taxonomy" id="32597"/>
    <lineage>
        <taxon>Eukaryota</taxon>
        <taxon>Sar</taxon>
        <taxon>Alveolata</taxon>
        <taxon>Perkinsozoa</taxon>
        <taxon>Perkinsea</taxon>
        <taxon>Perkinsida</taxon>
        <taxon>Perkinsidae</taxon>
        <taxon>Perkinsus</taxon>
    </lineage>
</organism>
<comment type="similarity">
    <text evidence="1">Belongs to the GMC oxidoreductase family.</text>
</comment>
<dbReference type="InterPro" id="IPR036188">
    <property type="entry name" value="FAD/NAD-bd_sf"/>
</dbReference>
<dbReference type="AlphaFoldDB" id="A0A7J6P463"/>
<dbReference type="PANTHER" id="PTHR11552:SF147">
    <property type="entry name" value="CHOLINE DEHYDROGENASE, MITOCHONDRIAL"/>
    <property type="match status" value="1"/>
</dbReference>
<dbReference type="SUPFAM" id="SSF51905">
    <property type="entry name" value="FAD/NAD(P)-binding domain"/>
    <property type="match status" value="1"/>
</dbReference>
<dbReference type="PANTHER" id="PTHR11552">
    <property type="entry name" value="GLUCOSE-METHANOL-CHOLINE GMC OXIDOREDUCTASE"/>
    <property type="match status" value="1"/>
</dbReference>
<dbReference type="Gene3D" id="3.30.560.10">
    <property type="entry name" value="Glucose Oxidase, domain 3"/>
    <property type="match status" value="1"/>
</dbReference>
<feature type="region of interest" description="Disordered" evidence="2">
    <location>
        <begin position="148"/>
        <end position="171"/>
    </location>
</feature>
<accession>A0A7J6P463</accession>
<evidence type="ECO:0000256" key="1">
    <source>
        <dbReference type="ARBA" id="ARBA00010790"/>
    </source>
</evidence>
<dbReference type="SUPFAM" id="SSF54373">
    <property type="entry name" value="FAD-linked reductases, C-terminal domain"/>
    <property type="match status" value="1"/>
</dbReference>
<dbReference type="GO" id="GO:0050660">
    <property type="term" value="F:flavin adenine dinucleotide binding"/>
    <property type="evidence" value="ECO:0007669"/>
    <property type="project" value="InterPro"/>
</dbReference>
<dbReference type="Proteomes" id="UP000574390">
    <property type="component" value="Unassembled WGS sequence"/>
</dbReference>
<dbReference type="InterPro" id="IPR012132">
    <property type="entry name" value="GMC_OxRdtase"/>
</dbReference>
<dbReference type="Pfam" id="PF05199">
    <property type="entry name" value="GMC_oxred_C"/>
    <property type="match status" value="1"/>
</dbReference>
<evidence type="ECO:0000256" key="2">
    <source>
        <dbReference type="SAM" id="MobiDB-lite"/>
    </source>
</evidence>
<dbReference type="InterPro" id="IPR007867">
    <property type="entry name" value="GMC_OxRtase_C"/>
</dbReference>